<keyword evidence="3" id="KW-0653">Protein transport</keyword>
<dbReference type="SMART" id="SM00185">
    <property type="entry name" value="ARM"/>
    <property type="match status" value="5"/>
</dbReference>
<organism evidence="4 5">
    <name type="scientific">Coemansia guatemalensis</name>
    <dbReference type="NCBI Taxonomy" id="2761395"/>
    <lineage>
        <taxon>Eukaryota</taxon>
        <taxon>Fungi</taxon>
        <taxon>Fungi incertae sedis</taxon>
        <taxon>Zoopagomycota</taxon>
        <taxon>Kickxellomycotina</taxon>
        <taxon>Kickxellomycetes</taxon>
        <taxon>Kickxellales</taxon>
        <taxon>Kickxellaceae</taxon>
        <taxon>Coemansia</taxon>
    </lineage>
</organism>
<keyword evidence="5" id="KW-1185">Reference proteome</keyword>
<evidence type="ECO:0000313" key="4">
    <source>
        <dbReference type="EMBL" id="KAJ2806609.1"/>
    </source>
</evidence>
<dbReference type="PANTHER" id="PTHR23316">
    <property type="entry name" value="IMPORTIN ALPHA"/>
    <property type="match status" value="1"/>
</dbReference>
<evidence type="ECO:0000256" key="1">
    <source>
        <dbReference type="ARBA" id="ARBA00010394"/>
    </source>
</evidence>
<protein>
    <recommendedName>
        <fullName evidence="6">Importin subunit alpha</fullName>
    </recommendedName>
</protein>
<gene>
    <name evidence="4" type="ORF">H4R20_001626</name>
</gene>
<dbReference type="InterPro" id="IPR011989">
    <property type="entry name" value="ARM-like"/>
</dbReference>
<dbReference type="Gene3D" id="1.25.10.10">
    <property type="entry name" value="Leucine-rich Repeat Variant"/>
    <property type="match status" value="1"/>
</dbReference>
<accession>A0A9W8HX31</accession>
<dbReference type="AlphaFoldDB" id="A0A9W8HX31"/>
<comment type="caution">
    <text evidence="4">The sequence shown here is derived from an EMBL/GenBank/DDBJ whole genome shotgun (WGS) entry which is preliminary data.</text>
</comment>
<dbReference type="InterPro" id="IPR000225">
    <property type="entry name" value="Armadillo"/>
</dbReference>
<dbReference type="EMBL" id="JANBUO010000175">
    <property type="protein sequence ID" value="KAJ2806609.1"/>
    <property type="molecule type" value="Genomic_DNA"/>
</dbReference>
<dbReference type="OrthoDB" id="29145at2759"/>
<evidence type="ECO:0008006" key="6">
    <source>
        <dbReference type="Google" id="ProtNLM"/>
    </source>
</evidence>
<dbReference type="SUPFAM" id="SSF48371">
    <property type="entry name" value="ARM repeat"/>
    <property type="match status" value="1"/>
</dbReference>
<evidence type="ECO:0000256" key="3">
    <source>
        <dbReference type="ARBA" id="ARBA00022927"/>
    </source>
</evidence>
<dbReference type="Pfam" id="PF13513">
    <property type="entry name" value="HEAT_EZ"/>
    <property type="match status" value="1"/>
</dbReference>
<dbReference type="InterPro" id="IPR016024">
    <property type="entry name" value="ARM-type_fold"/>
</dbReference>
<evidence type="ECO:0000313" key="5">
    <source>
        <dbReference type="Proteomes" id="UP001140094"/>
    </source>
</evidence>
<proteinExistence type="inferred from homology"/>
<keyword evidence="2" id="KW-0813">Transport</keyword>
<dbReference type="GO" id="GO:0015031">
    <property type="term" value="P:protein transport"/>
    <property type="evidence" value="ECO:0007669"/>
    <property type="project" value="UniProtKB-KW"/>
</dbReference>
<evidence type="ECO:0000256" key="2">
    <source>
        <dbReference type="ARBA" id="ARBA00022448"/>
    </source>
</evidence>
<dbReference type="Proteomes" id="UP001140094">
    <property type="component" value="Unassembled WGS sequence"/>
</dbReference>
<comment type="similarity">
    <text evidence="1">Belongs to the importin alpha family.</text>
</comment>
<sequence>MSALTELSTKLEQPSEELRKFVLEGACMELLIGILNATDADEKLQCLWCLTNVAAGEKNMAEKALVTVPYLLTLVSGENMELQNQAIWAIGNLAAEGETEREQLFANGVLQPLAEVARNATDGMVLQTACFALSNMARKPNSYFNSLFDLALPIVAKQLEAFHDNTECVVELAWVCTYLTASSSDAQLDQLIATSIIDGLLRSAEGMEGAALIPVVRTLGNIAAGTDAQTHALVGRDGFVALLVRCIEETSSRALEKEALWVVSNVTAGRKEDVDAVVAAGVVADLVRIVEKQNFDIKKLAAYSLLNIAIIVHRVSDLPNPRLLPEFVEFIRCQDEELVRMGVQYVALLFEQLPIDTAIQLLRSVPAAIDALENLVAVTADDDTRALVSALIDQYYQDDVQAV</sequence>
<name>A0A9W8HX31_9FUNG</name>
<reference evidence="4" key="1">
    <citation type="submission" date="2022-07" db="EMBL/GenBank/DDBJ databases">
        <title>Phylogenomic reconstructions and comparative analyses of Kickxellomycotina fungi.</title>
        <authorList>
            <person name="Reynolds N.K."/>
            <person name="Stajich J.E."/>
            <person name="Barry K."/>
            <person name="Grigoriev I.V."/>
            <person name="Crous P."/>
            <person name="Smith M.E."/>
        </authorList>
    </citation>
    <scope>NUCLEOTIDE SEQUENCE</scope>
    <source>
        <strain evidence="4">NRRL 1565</strain>
    </source>
</reference>